<protein>
    <submittedName>
        <fullName evidence="1">Uncharacterized protein</fullName>
    </submittedName>
</protein>
<comment type="caution">
    <text evidence="1">The sequence shown here is derived from an EMBL/GenBank/DDBJ whole genome shotgun (WGS) entry which is preliminary data.</text>
</comment>
<dbReference type="Proteomes" id="UP001177260">
    <property type="component" value="Unassembled WGS sequence"/>
</dbReference>
<reference evidence="1 2" key="1">
    <citation type="journal article" date="2023" name="ACS Omega">
        <title>Identification of the Neoaspergillic Acid Biosynthesis Gene Cluster by Establishing an In Vitro CRISPR-Ribonucleoprotein Genetic System in Aspergillus melleus.</title>
        <authorList>
            <person name="Yuan B."/>
            <person name="Grau M.F."/>
            <person name="Murata R.M."/>
            <person name="Torok T."/>
            <person name="Venkateswaran K."/>
            <person name="Stajich J.E."/>
            <person name="Wang C.C.C."/>
        </authorList>
    </citation>
    <scope>NUCLEOTIDE SEQUENCE [LARGE SCALE GENOMIC DNA]</scope>
    <source>
        <strain evidence="1 2">IMV 1140</strain>
    </source>
</reference>
<accession>A0ACC3BEE6</accession>
<proteinExistence type="predicted"/>
<evidence type="ECO:0000313" key="2">
    <source>
        <dbReference type="Proteomes" id="UP001177260"/>
    </source>
</evidence>
<sequence>MALAVLKIANMQASGSNPRQVARIRGVQEGQVQGSKGQDFESQEVNLELGWWDTPTSSSPEDTKAAVEEARRTLLASTNNQSTTAFSYSGNALVGLYVGHGVLHSDAATTALQHFTQYLKSQNTIGRVLLQFCGVNSNKALGIVVGTTGDFSAVQRIMRGWNEAKCQTNFDGSKKLPNAALRLERPLAQTSLSTDHLARRNSHHGVHRVHSIHKRATCKTIQVASGDSCGSLAKECGISGAKFEQYNPDKKLCSTLSVGQYVCCTAGDLPDLTPKPKPDGTCASVLVEPGDLCSTIAAANSLTPKDLENFNKKTWGWAGLSKMLFAVRKFQSQFDSLLSMGDVHRVLSFGGWSFSTEVDSFPIFREGVTDANRELFATNVAKFIVDNDLEGVDFDWEYPGAPDIPGIPAGDERDGERYLQFLKLVRKKLPPSKTLAIAAPASFWYLKGFPIAEISKVVDYIVYMTYDLHGQWDYGNKYSTSGCSEGDCLRSHVNLTETTSALSMITKAGVSADKIIVGLASYGRSFKMTKPGCTGPMCRFVGPDSGAAKGECTDTAGYISDAEIYRILDKDNSAKTHYDKSSDSNILVYGSTEWVAFMDEHTRSSRTDHYQGLNMGGTTDWAVDLQAFGFSGGKDGGHSGGGGGGGRGSLNQSIIYISPSIWTDGKDPAPVQCPAPCVLVLPDFPLSSMSVISRPPYVTTLDVAWPTAATLTTDGSTVTTTTVTRILQETTIKAPAVTVTSLPMANLNITVPIKANSTITITPRPRFPAQTVTITNHPNLLGLTSVSHPPVTRSVTLPPWPQGTVIYYPKDSVDNGEDDNNDDDNDDNDDNDDGHDDNNDDDNNNDDDIDLPHIPVVTVKDGPGSPGCGKDEDCGSLCSGPLDFCSCFICPKGGGAGDAGFSDPNDPNPPPRPPGDPVNNNNNDRDDPDKTCTKTSTETNYWVSCKSLESASTSCTTTSSMLAIGCDITATTTTTGEGVCSSFNPDEDQGDSNGRATGGATTVPTVSATSTTSKSTTTTSAGRPTPTAADGCAIMSGGQGVCWNKCDPSTGKPIDGMWEEGDAWCWLKDDDMGAFCNHVEDCPAHFECQPSDWNPGGCKKPEPMSGGCASMDGKQGVCWSKCDPDTSEPVNEQWNKGDPWCWLKDDDIGAFCSKAKDCPAKLQCQPSSWKRGGCSSNEPLMLQSFSFNGTSSAISRPQGLRLDLY</sequence>
<dbReference type="EMBL" id="JAOPJF010000005">
    <property type="protein sequence ID" value="KAK1149031.1"/>
    <property type="molecule type" value="Genomic_DNA"/>
</dbReference>
<name>A0ACC3BEE6_9EURO</name>
<keyword evidence="2" id="KW-1185">Reference proteome</keyword>
<organism evidence="1 2">
    <name type="scientific">Aspergillus melleus</name>
    <dbReference type="NCBI Taxonomy" id="138277"/>
    <lineage>
        <taxon>Eukaryota</taxon>
        <taxon>Fungi</taxon>
        <taxon>Dikarya</taxon>
        <taxon>Ascomycota</taxon>
        <taxon>Pezizomycotina</taxon>
        <taxon>Eurotiomycetes</taxon>
        <taxon>Eurotiomycetidae</taxon>
        <taxon>Eurotiales</taxon>
        <taxon>Aspergillaceae</taxon>
        <taxon>Aspergillus</taxon>
        <taxon>Aspergillus subgen. Circumdati</taxon>
    </lineage>
</organism>
<gene>
    <name evidence="1" type="ORF">N8T08_007708</name>
</gene>
<evidence type="ECO:0000313" key="1">
    <source>
        <dbReference type="EMBL" id="KAK1149031.1"/>
    </source>
</evidence>